<protein>
    <recommendedName>
        <fullName evidence="3">Right handed beta helix domain-containing protein</fullName>
    </recommendedName>
</protein>
<organism evidence="1 2">
    <name type="scientific">Halorubrum ezzemoulense</name>
    <name type="common">Halorubrum chaoviator</name>
    <dbReference type="NCBI Taxonomy" id="337243"/>
    <lineage>
        <taxon>Archaea</taxon>
        <taxon>Methanobacteriati</taxon>
        <taxon>Methanobacteriota</taxon>
        <taxon>Stenosarchaea group</taxon>
        <taxon>Halobacteria</taxon>
        <taxon>Halobacteriales</taxon>
        <taxon>Haloferacaceae</taxon>
        <taxon>Halorubrum</taxon>
    </lineage>
</organism>
<proteinExistence type="predicted"/>
<evidence type="ECO:0000313" key="1">
    <source>
        <dbReference type="EMBL" id="MDB2293694.1"/>
    </source>
</evidence>
<keyword evidence="2" id="KW-1185">Reference proteome</keyword>
<dbReference type="Proteomes" id="UP001210528">
    <property type="component" value="Unassembled WGS sequence"/>
</dbReference>
<sequence>MDIDALTDDDRKQLAKDLAAELDTGLYGNRAVLSRRQLLSIAGGSAGVAGLTALGVDPATAQSAAGQVGTEASPEDVYAYNLDVQGALQRDLDAGGQAISNVGSLSTTEGRITGSETITINVPTDKATISDAFVTASETIPPRSGVGVLINVESGHEIQEQIQVLNGTYGHITIQSEDPLVNLSPGFSDGTIINIENSKAPIIDFMIEAQGNNNKSGIRVFNSVLNIKEGSGVTNSGERGLFIHGNSVVDALNTDFSNATNQCIRVTTASTANIQGVNATGGEDGLFASRGCIVSANEADFSNSTDRGVDCRQSQVAMANSTVNGTGDNAIRAVRGGTVIAPSSTINNCTATEVIDSQYGATVVVPLCDIDNPSSTVFFCRDGSRINATDGTITNSGAGEDLRILRGGIMSVNNTTVGGAAVSDSDANVSLNTIQSQGIIFR</sequence>
<gene>
    <name evidence="1" type="ORF">PM085_15665</name>
</gene>
<name>A0ABT4Z692_HALEZ</name>
<accession>A0ABT4Z692</accession>
<evidence type="ECO:0000313" key="2">
    <source>
        <dbReference type="Proteomes" id="UP001210528"/>
    </source>
</evidence>
<dbReference type="InterPro" id="IPR006311">
    <property type="entry name" value="TAT_signal"/>
</dbReference>
<dbReference type="EMBL" id="JAQLUK010000027">
    <property type="protein sequence ID" value="MDB2293694.1"/>
    <property type="molecule type" value="Genomic_DNA"/>
</dbReference>
<reference evidence="1 2" key="1">
    <citation type="submission" date="2023-01" db="EMBL/GenBank/DDBJ databases">
        <title>Halorubrum ezzemoulense from Santa Pola, Spain.</title>
        <authorList>
            <person name="Feng Y."/>
            <person name="Louyakis A.S."/>
            <person name="Gogarten J.P."/>
        </authorList>
    </citation>
    <scope>NUCLEOTIDE SEQUENCE [LARGE SCALE GENOMIC DNA]</scope>
    <source>
        <strain evidence="1 2">AMM015</strain>
    </source>
</reference>
<dbReference type="RefSeq" id="WP_271970454.1">
    <property type="nucleotide sequence ID" value="NZ_JAQLUK010000027.1"/>
</dbReference>
<comment type="caution">
    <text evidence="1">The sequence shown here is derived from an EMBL/GenBank/DDBJ whole genome shotgun (WGS) entry which is preliminary data.</text>
</comment>
<dbReference type="PROSITE" id="PS51318">
    <property type="entry name" value="TAT"/>
    <property type="match status" value="1"/>
</dbReference>
<evidence type="ECO:0008006" key="3">
    <source>
        <dbReference type="Google" id="ProtNLM"/>
    </source>
</evidence>